<evidence type="ECO:0000259" key="2">
    <source>
        <dbReference type="Pfam" id="PF01466"/>
    </source>
</evidence>
<dbReference type="InterPro" id="IPR011333">
    <property type="entry name" value="SKP1/BTB/POZ_sf"/>
</dbReference>
<evidence type="ECO:0000256" key="1">
    <source>
        <dbReference type="PIRNR" id="PIRNR028729"/>
    </source>
</evidence>
<comment type="similarity">
    <text evidence="1">Belongs to the SKP1 family.</text>
</comment>
<accession>A0AAN6Q078</accession>
<dbReference type="AlphaFoldDB" id="A0AAN6Q078"/>
<dbReference type="PANTHER" id="PTHR11165">
    <property type="entry name" value="SKP1"/>
    <property type="match status" value="1"/>
</dbReference>
<dbReference type="InterPro" id="IPR036296">
    <property type="entry name" value="SKP1-like_dim_sf"/>
</dbReference>
<dbReference type="Gene3D" id="3.30.710.10">
    <property type="entry name" value="Potassium Channel Kv1.1, Chain A"/>
    <property type="match status" value="1"/>
</dbReference>
<dbReference type="GO" id="GO:0006511">
    <property type="term" value="P:ubiquitin-dependent protein catabolic process"/>
    <property type="evidence" value="ECO:0007669"/>
    <property type="project" value="InterPro"/>
</dbReference>
<evidence type="ECO:0000313" key="4">
    <source>
        <dbReference type="Proteomes" id="UP001305647"/>
    </source>
</evidence>
<feature type="domain" description="SKP1 component dimerisation" evidence="2">
    <location>
        <begin position="78"/>
        <end position="122"/>
    </location>
</feature>
<keyword evidence="1" id="KW-0833">Ubl conjugation pathway</keyword>
<proteinExistence type="inferred from homology"/>
<comment type="pathway">
    <text evidence="1">Protein modification; protein ubiquitination.</text>
</comment>
<dbReference type="InterPro" id="IPR016897">
    <property type="entry name" value="SKP1"/>
</dbReference>
<protein>
    <recommendedName>
        <fullName evidence="1">E3 ubiquitin ligase complex SCF subunit</fullName>
    </recommendedName>
</protein>
<comment type="subunit">
    <text evidence="1">Component of the SCF (SKP1-CUL1-F-box protein) E3 ubiquitin ligase complexes.</text>
</comment>
<organism evidence="3 4">
    <name type="scientific">Parathielavia hyrcaniae</name>
    <dbReference type="NCBI Taxonomy" id="113614"/>
    <lineage>
        <taxon>Eukaryota</taxon>
        <taxon>Fungi</taxon>
        <taxon>Dikarya</taxon>
        <taxon>Ascomycota</taxon>
        <taxon>Pezizomycotina</taxon>
        <taxon>Sordariomycetes</taxon>
        <taxon>Sordariomycetidae</taxon>
        <taxon>Sordariales</taxon>
        <taxon>Chaetomiaceae</taxon>
        <taxon>Parathielavia</taxon>
    </lineage>
</organism>
<sequence length="123" mass="14075">MELGQNVIPISVNVSEACLDKVFEWATHWRDAPKAVDFGLAHNPTAVEFTQRDDLFFGSVDHDVLFEMLVATNYLDIKPLYDMACQIVADMIRGKSTEEIRQILNIQNDFTPEEEDARRREAS</sequence>
<reference evidence="3" key="2">
    <citation type="submission" date="2023-05" db="EMBL/GenBank/DDBJ databases">
        <authorList>
            <consortium name="Lawrence Berkeley National Laboratory"/>
            <person name="Steindorff A."/>
            <person name="Hensen N."/>
            <person name="Bonometti L."/>
            <person name="Westerberg I."/>
            <person name="Brannstrom I.O."/>
            <person name="Guillou S."/>
            <person name="Cros-Aarteil S."/>
            <person name="Calhoun S."/>
            <person name="Haridas S."/>
            <person name="Kuo A."/>
            <person name="Mondo S."/>
            <person name="Pangilinan J."/>
            <person name="Riley R."/>
            <person name="Labutti K."/>
            <person name="Andreopoulos B."/>
            <person name="Lipzen A."/>
            <person name="Chen C."/>
            <person name="Yanf M."/>
            <person name="Daum C."/>
            <person name="Ng V."/>
            <person name="Clum A."/>
            <person name="Ohm R."/>
            <person name="Martin F."/>
            <person name="Silar P."/>
            <person name="Natvig D."/>
            <person name="Lalanne C."/>
            <person name="Gautier V."/>
            <person name="Ament-Velasquez S.L."/>
            <person name="Kruys A."/>
            <person name="Hutchinson M.I."/>
            <person name="Powell A.J."/>
            <person name="Barry K."/>
            <person name="Miller A.N."/>
            <person name="Grigoriev I.V."/>
            <person name="Debuchy R."/>
            <person name="Gladieux P."/>
            <person name="Thoren M.H."/>
            <person name="Johannesson H."/>
        </authorList>
    </citation>
    <scope>NUCLEOTIDE SEQUENCE</scope>
    <source>
        <strain evidence="3">CBS 757.83</strain>
    </source>
</reference>
<name>A0AAN6Q078_9PEZI</name>
<dbReference type="EMBL" id="MU863636">
    <property type="protein sequence ID" value="KAK4101190.1"/>
    <property type="molecule type" value="Genomic_DNA"/>
</dbReference>
<dbReference type="Pfam" id="PF01466">
    <property type="entry name" value="Skp1"/>
    <property type="match status" value="1"/>
</dbReference>
<dbReference type="InterPro" id="IPR016072">
    <property type="entry name" value="Skp1_comp_dimer"/>
</dbReference>
<evidence type="ECO:0000313" key="3">
    <source>
        <dbReference type="EMBL" id="KAK4101190.1"/>
    </source>
</evidence>
<comment type="function">
    <text evidence="1">Essential component of the SCF (SKP1-CUL1-F-box protein) E3 ubiquitin ligase complexes, which mediate the ubiquitination and subsequent proteasomal degradation of target proteins.</text>
</comment>
<keyword evidence="4" id="KW-1185">Reference proteome</keyword>
<dbReference type="PIRSF" id="PIRSF028729">
    <property type="entry name" value="E3_ubiquit_lig_SCF_Skp"/>
    <property type="match status" value="1"/>
</dbReference>
<reference evidence="3" key="1">
    <citation type="journal article" date="2023" name="Mol. Phylogenet. Evol.">
        <title>Genome-scale phylogeny and comparative genomics of the fungal order Sordariales.</title>
        <authorList>
            <person name="Hensen N."/>
            <person name="Bonometti L."/>
            <person name="Westerberg I."/>
            <person name="Brannstrom I.O."/>
            <person name="Guillou S."/>
            <person name="Cros-Aarteil S."/>
            <person name="Calhoun S."/>
            <person name="Haridas S."/>
            <person name="Kuo A."/>
            <person name="Mondo S."/>
            <person name="Pangilinan J."/>
            <person name="Riley R."/>
            <person name="LaButti K."/>
            <person name="Andreopoulos B."/>
            <person name="Lipzen A."/>
            <person name="Chen C."/>
            <person name="Yan M."/>
            <person name="Daum C."/>
            <person name="Ng V."/>
            <person name="Clum A."/>
            <person name="Steindorff A."/>
            <person name="Ohm R.A."/>
            <person name="Martin F."/>
            <person name="Silar P."/>
            <person name="Natvig D.O."/>
            <person name="Lalanne C."/>
            <person name="Gautier V."/>
            <person name="Ament-Velasquez S.L."/>
            <person name="Kruys A."/>
            <person name="Hutchinson M.I."/>
            <person name="Powell A.J."/>
            <person name="Barry K."/>
            <person name="Miller A.N."/>
            <person name="Grigoriev I.V."/>
            <person name="Debuchy R."/>
            <person name="Gladieux P."/>
            <person name="Hiltunen Thoren M."/>
            <person name="Johannesson H."/>
        </authorList>
    </citation>
    <scope>NUCLEOTIDE SEQUENCE</scope>
    <source>
        <strain evidence="3">CBS 757.83</strain>
    </source>
</reference>
<dbReference type="Proteomes" id="UP001305647">
    <property type="component" value="Unassembled WGS sequence"/>
</dbReference>
<dbReference type="SUPFAM" id="SSF81382">
    <property type="entry name" value="Skp1 dimerisation domain-like"/>
    <property type="match status" value="1"/>
</dbReference>
<gene>
    <name evidence="3" type="ORF">N658DRAFT_496480</name>
</gene>
<comment type="caution">
    <text evidence="3">The sequence shown here is derived from an EMBL/GenBank/DDBJ whole genome shotgun (WGS) entry which is preliminary data.</text>
</comment>